<keyword evidence="2" id="KW-0813">Transport</keyword>
<feature type="transmembrane region" description="Helical" evidence="7">
    <location>
        <begin position="20"/>
        <end position="38"/>
    </location>
</feature>
<keyword evidence="3" id="KW-1003">Cell membrane</keyword>
<name>L9WZJ6_9EURY</name>
<feature type="transmembrane region" description="Helical" evidence="7">
    <location>
        <begin position="458"/>
        <end position="477"/>
    </location>
</feature>
<evidence type="ECO:0000313" key="9">
    <source>
        <dbReference type="Proteomes" id="UP000011688"/>
    </source>
</evidence>
<comment type="caution">
    <text evidence="8">The sequence shown here is derived from an EMBL/GenBank/DDBJ whole genome shotgun (WGS) entry which is preliminary data.</text>
</comment>
<feature type="transmembrane region" description="Helical" evidence="7">
    <location>
        <begin position="241"/>
        <end position="260"/>
    </location>
</feature>
<evidence type="ECO:0000256" key="2">
    <source>
        <dbReference type="ARBA" id="ARBA00022448"/>
    </source>
</evidence>
<dbReference type="OrthoDB" id="141573at2157"/>
<dbReference type="AlphaFoldDB" id="L9WZJ6"/>
<evidence type="ECO:0000256" key="6">
    <source>
        <dbReference type="ARBA" id="ARBA00023136"/>
    </source>
</evidence>
<keyword evidence="4 7" id="KW-0812">Transmembrane</keyword>
<evidence type="ECO:0000256" key="1">
    <source>
        <dbReference type="ARBA" id="ARBA00004651"/>
    </source>
</evidence>
<feature type="transmembrane region" description="Helical" evidence="7">
    <location>
        <begin position="359"/>
        <end position="383"/>
    </location>
</feature>
<keyword evidence="9" id="KW-1185">Reference proteome</keyword>
<protein>
    <submittedName>
        <fullName evidence="8">BCCT transporter</fullName>
    </submittedName>
</protein>
<dbReference type="eggNOG" id="arCOG04540">
    <property type="taxonomic scope" value="Archaea"/>
</dbReference>
<reference evidence="8 9" key="1">
    <citation type="journal article" date="2014" name="PLoS Genet.">
        <title>Phylogenetically driven sequencing of extremely halophilic archaea reveals strategies for static and dynamic osmo-response.</title>
        <authorList>
            <person name="Becker E.A."/>
            <person name="Seitzer P.M."/>
            <person name="Tritt A."/>
            <person name="Larsen D."/>
            <person name="Krusor M."/>
            <person name="Yao A.I."/>
            <person name="Wu D."/>
            <person name="Madern D."/>
            <person name="Eisen J.A."/>
            <person name="Darling A.E."/>
            <person name="Facciotti M.T."/>
        </authorList>
    </citation>
    <scope>NUCLEOTIDE SEQUENCE [LARGE SCALE GENOMIC DNA]</scope>
    <source>
        <strain evidence="8 9">DSM 10524</strain>
    </source>
</reference>
<feature type="transmembrane region" description="Helical" evidence="7">
    <location>
        <begin position="329"/>
        <end position="347"/>
    </location>
</feature>
<comment type="subcellular location">
    <subcellularLocation>
        <location evidence="1">Cell membrane</location>
        <topology evidence="1">Multi-pass membrane protein</topology>
    </subcellularLocation>
</comment>
<feature type="transmembrane region" description="Helical" evidence="7">
    <location>
        <begin position="58"/>
        <end position="81"/>
    </location>
</feature>
<organism evidence="8 9">
    <name type="scientific">Natronococcus amylolyticus DSM 10524</name>
    <dbReference type="NCBI Taxonomy" id="1227497"/>
    <lineage>
        <taxon>Archaea</taxon>
        <taxon>Methanobacteriati</taxon>
        <taxon>Methanobacteriota</taxon>
        <taxon>Stenosarchaea group</taxon>
        <taxon>Halobacteria</taxon>
        <taxon>Halobacteriales</taxon>
        <taxon>Natrialbaceae</taxon>
        <taxon>Natronococcus</taxon>
    </lineage>
</organism>
<feature type="transmembrane region" description="Helical" evidence="7">
    <location>
        <begin position="203"/>
        <end position="221"/>
    </location>
</feature>
<feature type="transmembrane region" description="Helical" evidence="7">
    <location>
        <begin position="272"/>
        <end position="294"/>
    </location>
</feature>
<dbReference type="PATRIC" id="fig|1227497.3.peg.3561"/>
<proteinExistence type="predicted"/>
<feature type="transmembrane region" description="Helical" evidence="7">
    <location>
        <begin position="93"/>
        <end position="114"/>
    </location>
</feature>
<dbReference type="Pfam" id="PF02028">
    <property type="entry name" value="BCCT"/>
    <property type="match status" value="1"/>
</dbReference>
<feature type="transmembrane region" description="Helical" evidence="7">
    <location>
        <begin position="483"/>
        <end position="503"/>
    </location>
</feature>
<dbReference type="GO" id="GO:0022857">
    <property type="term" value="F:transmembrane transporter activity"/>
    <property type="evidence" value="ECO:0007669"/>
    <property type="project" value="InterPro"/>
</dbReference>
<dbReference type="PANTHER" id="PTHR30047">
    <property type="entry name" value="HIGH-AFFINITY CHOLINE TRANSPORT PROTEIN-RELATED"/>
    <property type="match status" value="1"/>
</dbReference>
<feature type="transmembrane region" description="Helical" evidence="7">
    <location>
        <begin position="403"/>
        <end position="426"/>
    </location>
</feature>
<dbReference type="GO" id="GO:0005886">
    <property type="term" value="C:plasma membrane"/>
    <property type="evidence" value="ECO:0007669"/>
    <property type="project" value="UniProtKB-SubCell"/>
</dbReference>
<dbReference type="InterPro" id="IPR000060">
    <property type="entry name" value="BCCT_transptr"/>
</dbReference>
<gene>
    <name evidence="8" type="ORF">C491_17494</name>
</gene>
<accession>L9WZJ6</accession>
<keyword evidence="6 7" id="KW-0472">Membrane</keyword>
<evidence type="ECO:0000313" key="8">
    <source>
        <dbReference type="EMBL" id="ELY54914.1"/>
    </source>
</evidence>
<feature type="transmembrane region" description="Helical" evidence="7">
    <location>
        <begin position="148"/>
        <end position="171"/>
    </location>
</feature>
<evidence type="ECO:0000256" key="5">
    <source>
        <dbReference type="ARBA" id="ARBA00022989"/>
    </source>
</evidence>
<evidence type="ECO:0000256" key="3">
    <source>
        <dbReference type="ARBA" id="ARBA00022475"/>
    </source>
</evidence>
<evidence type="ECO:0000256" key="7">
    <source>
        <dbReference type="SAM" id="Phobius"/>
    </source>
</evidence>
<dbReference type="EMBL" id="AOIB01000033">
    <property type="protein sequence ID" value="ELY54914.1"/>
    <property type="molecule type" value="Genomic_DNA"/>
</dbReference>
<dbReference type="PANTHER" id="PTHR30047:SF7">
    <property type="entry name" value="HIGH-AFFINITY CHOLINE TRANSPORT PROTEIN"/>
    <property type="match status" value="1"/>
</dbReference>
<evidence type="ECO:0000256" key="4">
    <source>
        <dbReference type="ARBA" id="ARBA00022692"/>
    </source>
</evidence>
<sequence length="540" mass="57772">MASSNQESALATFIDELDPVIFLFGAGLTVAFISIFAFDPQLAADLMWGMNETILGYINWFVLAVMFLLVVFLLVLIVSPWGTLRLGDDSPEFSYLSYFAMLYSMGSAAGVVFWGPTEALLHYSEVPPLYSASAESSEAMVLGVQYSLFHWSLTPLACFTTLGIAMGYFAYNYEGVPLRVSALLTPILGVDNLDGNLAKSIDVVAVFATIGGVATSLGFMGSQFVTGLEYQWGIELGNAGIILVVTGMTLVFTISLVLGLHRGIRRLSNFNVSLLVFLIAVTFILGPTMFLLVLGTQAIGGMVSDFISMSLFTGAGAEGGTQWANDWTVFYWAWALSWSPFAGLFIARISRGRTLREIAFTGIIATSMASITWFVVIGGTAVWGQHVGLMDILNPVDTHGEEVAGFVLFEAFPFGTVLMLLFLVLVTSFFVTSADSATLAVSMMTTGGEENPSKINRLLWGLLLGATASVLMIIGGIEALQASAVVTGGPFALVCLIAVIGLVKEFSGKHGPLLLQEETRLIGSTDDRSTPTSATEADDD</sequence>
<keyword evidence="5 7" id="KW-1133">Transmembrane helix</keyword>
<dbReference type="Proteomes" id="UP000011688">
    <property type="component" value="Unassembled WGS sequence"/>
</dbReference>
<dbReference type="RefSeq" id="WP_005558515.1">
    <property type="nucleotide sequence ID" value="NZ_AOIB01000033.1"/>
</dbReference>